<dbReference type="InterPro" id="IPR001436">
    <property type="entry name" value="Alpha-crystallin/sHSP_animal"/>
</dbReference>
<accession>A0A183FHA8</accession>
<dbReference type="GO" id="GO:0042026">
    <property type="term" value="P:protein refolding"/>
    <property type="evidence" value="ECO:0007669"/>
    <property type="project" value="TreeGrafter"/>
</dbReference>
<protein>
    <submittedName>
        <fullName evidence="6">SHSP domain-containing protein</fullName>
    </submittedName>
</protein>
<dbReference type="CDD" id="cd06526">
    <property type="entry name" value="metazoan_ACD"/>
    <property type="match status" value="1"/>
</dbReference>
<evidence type="ECO:0000313" key="6">
    <source>
        <dbReference type="WBParaSite" id="HPBE_0000612801-mRNA-1"/>
    </source>
</evidence>
<dbReference type="Proteomes" id="UP000050761">
    <property type="component" value="Unassembled WGS sequence"/>
</dbReference>
<dbReference type="OrthoDB" id="5866464at2759"/>
<dbReference type="Pfam" id="PF00011">
    <property type="entry name" value="HSP20"/>
    <property type="match status" value="1"/>
</dbReference>
<reference evidence="4 5" key="1">
    <citation type="submission" date="2018-11" db="EMBL/GenBank/DDBJ databases">
        <authorList>
            <consortium name="Pathogen Informatics"/>
        </authorList>
    </citation>
    <scope>NUCLEOTIDE SEQUENCE [LARGE SCALE GENOMIC DNA]</scope>
</reference>
<name>A0A183FHA8_HELPZ</name>
<dbReference type="PROSITE" id="PS01031">
    <property type="entry name" value="SHSP"/>
    <property type="match status" value="1"/>
</dbReference>
<evidence type="ECO:0000256" key="2">
    <source>
        <dbReference type="RuleBase" id="RU003616"/>
    </source>
</evidence>
<reference evidence="6" key="2">
    <citation type="submission" date="2019-09" db="UniProtKB">
        <authorList>
            <consortium name="WormBaseParasite"/>
        </authorList>
    </citation>
    <scope>IDENTIFICATION</scope>
</reference>
<dbReference type="GO" id="GO:0051082">
    <property type="term" value="F:unfolded protein binding"/>
    <property type="evidence" value="ECO:0007669"/>
    <property type="project" value="TreeGrafter"/>
</dbReference>
<gene>
    <name evidence="4" type="ORF">HPBE_LOCUS6129</name>
</gene>
<accession>A0A3P7Y7W6</accession>
<dbReference type="GO" id="GO:0036498">
    <property type="term" value="P:IRE1-mediated unfolded protein response"/>
    <property type="evidence" value="ECO:0007669"/>
    <property type="project" value="TreeGrafter"/>
</dbReference>
<dbReference type="Gene3D" id="2.60.40.790">
    <property type="match status" value="1"/>
</dbReference>
<evidence type="ECO:0000313" key="4">
    <source>
        <dbReference type="EMBL" id="VDO67034.1"/>
    </source>
</evidence>
<dbReference type="WBParaSite" id="HPBE_0000612801-mRNA-1">
    <property type="protein sequence ID" value="HPBE_0000612801-mRNA-1"/>
    <property type="gene ID" value="HPBE_0000612801"/>
</dbReference>
<comment type="similarity">
    <text evidence="1 2">Belongs to the small heat shock protein (HSP20) family.</text>
</comment>
<dbReference type="InterPro" id="IPR002068">
    <property type="entry name" value="A-crystallin/Hsp20_dom"/>
</dbReference>
<dbReference type="PANTHER" id="PTHR45640">
    <property type="entry name" value="HEAT SHOCK PROTEIN HSP-12.2-RELATED"/>
    <property type="match status" value="1"/>
</dbReference>
<organism evidence="5 6">
    <name type="scientific">Heligmosomoides polygyrus</name>
    <name type="common">Parasitic roundworm</name>
    <dbReference type="NCBI Taxonomy" id="6339"/>
    <lineage>
        <taxon>Eukaryota</taxon>
        <taxon>Metazoa</taxon>
        <taxon>Ecdysozoa</taxon>
        <taxon>Nematoda</taxon>
        <taxon>Chromadorea</taxon>
        <taxon>Rhabditida</taxon>
        <taxon>Rhabditina</taxon>
        <taxon>Rhabditomorpha</taxon>
        <taxon>Strongyloidea</taxon>
        <taxon>Heligmosomidae</taxon>
        <taxon>Heligmosomoides</taxon>
    </lineage>
</organism>
<evidence type="ECO:0000256" key="1">
    <source>
        <dbReference type="PROSITE-ProRule" id="PRU00285"/>
    </source>
</evidence>
<dbReference type="GO" id="GO:0005634">
    <property type="term" value="C:nucleus"/>
    <property type="evidence" value="ECO:0007669"/>
    <property type="project" value="TreeGrafter"/>
</dbReference>
<feature type="domain" description="SHSP" evidence="3">
    <location>
        <begin position="15"/>
        <end position="79"/>
    </location>
</feature>
<dbReference type="GO" id="GO:0009408">
    <property type="term" value="P:response to heat"/>
    <property type="evidence" value="ECO:0007669"/>
    <property type="project" value="TreeGrafter"/>
</dbReference>
<sequence length="79" mass="9416">MDLGWMDRRLQHFDHAILDVANKAHEVVNDDKKFVVDLDVSHFKPEDLEVHIEGRDLTIEGRQEEKTDHWYNIPHNYHG</sequence>
<evidence type="ECO:0000313" key="5">
    <source>
        <dbReference type="Proteomes" id="UP000050761"/>
    </source>
</evidence>
<dbReference type="PANTHER" id="PTHR45640:SF32">
    <property type="entry name" value="STRESS-INDUCED PROTEIN 1"/>
    <property type="match status" value="1"/>
</dbReference>
<keyword evidence="5" id="KW-1185">Reference proteome</keyword>
<dbReference type="SUPFAM" id="SSF49764">
    <property type="entry name" value="HSP20-like chaperones"/>
    <property type="match status" value="1"/>
</dbReference>
<evidence type="ECO:0000259" key="3">
    <source>
        <dbReference type="PROSITE" id="PS01031"/>
    </source>
</evidence>
<proteinExistence type="inferred from homology"/>
<dbReference type="InterPro" id="IPR008978">
    <property type="entry name" value="HSP20-like_chaperone"/>
</dbReference>
<dbReference type="GO" id="GO:0005737">
    <property type="term" value="C:cytoplasm"/>
    <property type="evidence" value="ECO:0007669"/>
    <property type="project" value="TreeGrafter"/>
</dbReference>
<dbReference type="EMBL" id="UZAH01025602">
    <property type="protein sequence ID" value="VDO67034.1"/>
    <property type="molecule type" value="Genomic_DNA"/>
</dbReference>
<dbReference type="AlphaFoldDB" id="A0A183FHA8"/>